<evidence type="ECO:0000313" key="2">
    <source>
        <dbReference type="Proteomes" id="UP000830375"/>
    </source>
</evidence>
<reference evidence="1 2" key="1">
    <citation type="submission" date="2022-01" db="EMBL/GenBank/DDBJ databases">
        <title>A high-quality chromosome-level genome assembly of rohu carp, Labeo rohita.</title>
        <authorList>
            <person name="Arick M.A. II"/>
            <person name="Hsu C.-Y."/>
            <person name="Magbanua Z."/>
            <person name="Pechanova O."/>
            <person name="Grover C."/>
            <person name="Miller E."/>
            <person name="Thrash A."/>
            <person name="Ezzel L."/>
            <person name="Alam S."/>
            <person name="Benzie J."/>
            <person name="Hamilton M."/>
            <person name="Karsi A."/>
            <person name="Lawrence M.L."/>
            <person name="Peterson D.G."/>
        </authorList>
    </citation>
    <scope>NUCLEOTIDE SEQUENCE [LARGE SCALE GENOMIC DNA]</scope>
    <source>
        <strain evidence="2">BAU-BD-2019</strain>
        <tissue evidence="1">Blood</tissue>
    </source>
</reference>
<comment type="caution">
    <text evidence="1">The sequence shown here is derived from an EMBL/GenBank/DDBJ whole genome shotgun (WGS) entry which is preliminary data.</text>
</comment>
<dbReference type="Proteomes" id="UP000830375">
    <property type="component" value="Unassembled WGS sequence"/>
</dbReference>
<accession>A0ABQ8LEN8</accession>
<organism evidence="1 2">
    <name type="scientific">Labeo rohita</name>
    <name type="common">Indian major carp</name>
    <name type="synonym">Cyprinus rohita</name>
    <dbReference type="NCBI Taxonomy" id="84645"/>
    <lineage>
        <taxon>Eukaryota</taxon>
        <taxon>Metazoa</taxon>
        <taxon>Chordata</taxon>
        <taxon>Craniata</taxon>
        <taxon>Vertebrata</taxon>
        <taxon>Euteleostomi</taxon>
        <taxon>Actinopterygii</taxon>
        <taxon>Neopterygii</taxon>
        <taxon>Teleostei</taxon>
        <taxon>Ostariophysi</taxon>
        <taxon>Cypriniformes</taxon>
        <taxon>Cyprinidae</taxon>
        <taxon>Labeoninae</taxon>
        <taxon>Labeonini</taxon>
        <taxon>Labeo</taxon>
    </lineage>
</organism>
<gene>
    <name evidence="1" type="ORF">H4Q32_020401</name>
</gene>
<dbReference type="PANTHER" id="PTHR46791">
    <property type="entry name" value="EXPRESSED PROTEIN"/>
    <property type="match status" value="1"/>
</dbReference>
<name>A0ABQ8LEN8_LABRO</name>
<protein>
    <submittedName>
        <fullName evidence="1">ATP synthase subunit a</fullName>
    </submittedName>
</protein>
<sequence length="107" mass="12420">MDVEDLVKSYFRLGFSNKEILCLLAHQHGLIISKRALQRLCRKLNLFRRKNQTDIEEIASFVQSEMATSGRLHGYRWLHLRAIRRGYVVSQETLAAFPLSARTVLFA</sequence>
<dbReference type="PANTHER" id="PTHR46791:SF13">
    <property type="entry name" value="CLR5 DOMAIN-CONTAINING PROTEIN"/>
    <property type="match status" value="1"/>
</dbReference>
<dbReference type="EMBL" id="JACTAM010000024">
    <property type="protein sequence ID" value="KAI2649178.1"/>
    <property type="molecule type" value="Genomic_DNA"/>
</dbReference>
<proteinExistence type="predicted"/>
<evidence type="ECO:0000313" key="1">
    <source>
        <dbReference type="EMBL" id="KAI2649178.1"/>
    </source>
</evidence>
<keyword evidence="2" id="KW-1185">Reference proteome</keyword>